<reference evidence="2 3" key="1">
    <citation type="journal article" date="2009" name="Genome Res.">
        <title>Whole genome sequence of Desulfovibrio magneticus strain RS-1 revealed common gene clusters in magnetotactic bacteria.</title>
        <authorList>
            <person name="Nakazawa H."/>
            <person name="Arakaki A."/>
            <person name="Narita-Yamada S."/>
            <person name="Yashiro I."/>
            <person name="Jinno K."/>
            <person name="Aoki N."/>
            <person name="Tsuruyama A."/>
            <person name="Okamura Y."/>
            <person name="Tanikawa S."/>
            <person name="Fujita N."/>
            <person name="Takeyama H."/>
            <person name="Matsunaga T."/>
        </authorList>
    </citation>
    <scope>NUCLEOTIDE SEQUENCE [LARGE SCALE GENOMIC DNA]</scope>
    <source>
        <strain evidence="3">ATCC 700980 / DSM 13731 / RS-1</strain>
    </source>
</reference>
<protein>
    <submittedName>
        <fullName evidence="2">Uncharacterized protein</fullName>
    </submittedName>
</protein>
<sequence>MINLEGLLVVLLLGCFYVYIYRKIKNERLELFEKKKRTIKRSYDFDPRDVILHETLRHDSIDSYEVKCSIGRRKLRLFQKNIQKMSMYLNNDIQFSSFINSEHNSIEVQVNREQYYLLVKPQTFFRRKNVFAKSIKTRFVLVLKHRAVVLFEDEDVYLVFKMFIRSIVKEIGHRRLFKERKIIKGMTREDFLAQKALALYVKK</sequence>
<dbReference type="AlphaFoldDB" id="C4XNL2"/>
<evidence type="ECO:0000256" key="1">
    <source>
        <dbReference type="SAM" id="Phobius"/>
    </source>
</evidence>
<name>C4XNL2_SOLM1</name>
<dbReference type="KEGG" id="dma:DMR_14960"/>
<dbReference type="RefSeq" id="WP_015860195.1">
    <property type="nucleotide sequence ID" value="NC_012796.1"/>
</dbReference>
<keyword evidence="3" id="KW-1185">Reference proteome</keyword>
<organism evidence="2 3">
    <name type="scientific">Solidesulfovibrio magneticus (strain ATCC 700980 / DSM 13731 / RS-1)</name>
    <name type="common">Desulfovibrio magneticus</name>
    <dbReference type="NCBI Taxonomy" id="573370"/>
    <lineage>
        <taxon>Bacteria</taxon>
        <taxon>Pseudomonadati</taxon>
        <taxon>Thermodesulfobacteriota</taxon>
        <taxon>Desulfovibrionia</taxon>
        <taxon>Desulfovibrionales</taxon>
        <taxon>Desulfovibrionaceae</taxon>
        <taxon>Solidesulfovibrio</taxon>
    </lineage>
</organism>
<feature type="transmembrane region" description="Helical" evidence="1">
    <location>
        <begin position="6"/>
        <end position="22"/>
    </location>
</feature>
<dbReference type="Proteomes" id="UP000009071">
    <property type="component" value="Chromosome"/>
</dbReference>
<gene>
    <name evidence="2" type="ordered locus">DMR_14960</name>
</gene>
<dbReference type="HOGENOM" id="CLU_1347087_0_0_7"/>
<keyword evidence="1" id="KW-1133">Transmembrane helix</keyword>
<proteinExistence type="predicted"/>
<accession>C4XNL2</accession>
<keyword evidence="1" id="KW-0472">Membrane</keyword>
<evidence type="ECO:0000313" key="3">
    <source>
        <dbReference type="Proteomes" id="UP000009071"/>
    </source>
</evidence>
<keyword evidence="1" id="KW-0812">Transmembrane</keyword>
<evidence type="ECO:0000313" key="2">
    <source>
        <dbReference type="EMBL" id="BAH74987.1"/>
    </source>
</evidence>
<dbReference type="EMBL" id="AP010904">
    <property type="protein sequence ID" value="BAH74987.1"/>
    <property type="molecule type" value="Genomic_DNA"/>
</dbReference>